<dbReference type="EMBL" id="KM507819">
    <property type="protein sequence ID" value="AIT14384.1"/>
    <property type="molecule type" value="Genomic_DNA"/>
</dbReference>
<dbReference type="KEGG" id="vg:22111534"/>
<evidence type="ECO:0000313" key="2">
    <source>
        <dbReference type="Proteomes" id="UP000029889"/>
    </source>
</evidence>
<proteinExistence type="predicted"/>
<keyword evidence="2" id="KW-1185">Reference proteome</keyword>
<protein>
    <submittedName>
        <fullName evidence="1">Uncharacterized protein</fullName>
    </submittedName>
</protein>
<organism evidence="1 2">
    <name type="scientific">Escherichia phage 121Q</name>
    <dbReference type="NCBI Taxonomy" id="1555202"/>
    <lineage>
        <taxon>Viruses</taxon>
        <taxon>Duplodnaviria</taxon>
        <taxon>Heunggongvirae</taxon>
        <taxon>Uroviricota</taxon>
        <taxon>Caudoviricetes</taxon>
        <taxon>Asteriusvirus</taxon>
        <taxon>Asteriusvirus av121Q</taxon>
    </lineage>
</organism>
<dbReference type="Proteomes" id="UP000029889">
    <property type="component" value="Segment"/>
</dbReference>
<dbReference type="RefSeq" id="YP_009102081.1">
    <property type="nucleotide sequence ID" value="NC_025447.1"/>
</dbReference>
<dbReference type="GeneID" id="22111534"/>
<sequence>MLADDFMSLSTKIFDILGDEIDFHLNDTTIPFEDGGYFFAFGYKYNVDFSIPIPDGSDYTSSTYFEFQFNGHKERLLTYRRKGNFSRPEIILMDIEKRIEIAKNNPFFSSYALNQLIELFDGYPDRIRGSLRINAE</sequence>
<reference evidence="1 2" key="1">
    <citation type="submission" date="2014-09" db="EMBL/GenBank/DDBJ databases">
        <authorList>
            <person name="Lapin J.S."/>
            <person name="Pope W.H."/>
            <person name="Hua J."/>
            <person name="Ford M.E."/>
            <person name="Conway J.F."/>
            <person name="Hatfull G.F."/>
            <person name="Hendrix R.W."/>
        </authorList>
    </citation>
    <scope>NUCLEOTIDE SEQUENCE [LARGE SCALE GENOMIC DNA]</scope>
</reference>
<evidence type="ECO:0000313" key="1">
    <source>
        <dbReference type="EMBL" id="AIT14384.1"/>
    </source>
</evidence>
<name>A0A097EY74_9CAUD</name>
<gene>
    <name evidence="1" type="primary">494</name>
    <name evidence="1" type="ORF">PBI_121Q_494</name>
</gene>
<accession>A0A097EY74</accession>